<accession>A0A1X6ZAQ7</accession>
<reference evidence="2 3" key="1">
    <citation type="submission" date="2017-03" db="EMBL/GenBank/DDBJ databases">
        <authorList>
            <person name="Afonso C.L."/>
            <person name="Miller P.J."/>
            <person name="Scott M.A."/>
            <person name="Spackman E."/>
            <person name="Goraichik I."/>
            <person name="Dimitrov K.M."/>
            <person name="Suarez D.L."/>
            <person name="Swayne D.E."/>
        </authorList>
    </citation>
    <scope>NUCLEOTIDE SEQUENCE [LARGE SCALE GENOMIC DNA]</scope>
    <source>
        <strain evidence="2 3">CECT 8367</strain>
    </source>
</reference>
<reference evidence="1 4" key="2">
    <citation type="submission" date="2018-03" db="EMBL/GenBank/DDBJ databases">
        <title>Genomic Encyclopedia of Archaeal and Bacterial Type Strains, Phase II (KMG-II): from individual species to whole genera.</title>
        <authorList>
            <person name="Goeker M."/>
        </authorList>
    </citation>
    <scope>NUCLEOTIDE SEQUENCE [LARGE SCALE GENOMIC DNA]</scope>
    <source>
        <strain evidence="1 4">DSM 29956</strain>
    </source>
</reference>
<proteinExistence type="predicted"/>
<gene>
    <name evidence="1" type="ORF">CLV79_10410</name>
    <name evidence="2" type="ORF">LOS8367_01941</name>
</gene>
<dbReference type="AlphaFoldDB" id="A0A1X6ZAQ7"/>
<evidence type="ECO:0000313" key="3">
    <source>
        <dbReference type="Proteomes" id="UP000193495"/>
    </source>
</evidence>
<dbReference type="EMBL" id="PYGB01000004">
    <property type="protein sequence ID" value="PSK86581.1"/>
    <property type="molecule type" value="Genomic_DNA"/>
</dbReference>
<evidence type="ECO:0000313" key="4">
    <source>
        <dbReference type="Proteomes" id="UP000240624"/>
    </source>
</evidence>
<protein>
    <submittedName>
        <fullName evidence="2">Uncharacterized protein</fullName>
    </submittedName>
</protein>
<sequence length="216" mass="24217">MLKVADGPIYVFTKDAVLRSVRVLEATKIHEHFPGYLAILRGLKLAAPERTVRSSVIWDLHNRYLRVDGEGDPPVYVRPFASRGSSSLHTFNPNVAGSYGASSIRARGKLVEVIAVEGEGQNAVYGLKDDHAALAFQYLLKRQVPIGALTAFFYRDYGFQLEEPEPDRIIKMFRQEFGLESDISEEQEAFETLFLDDTDSYSANDLELLNEDAQNG</sequence>
<dbReference type="EMBL" id="FWFY01000004">
    <property type="protein sequence ID" value="SLN43907.1"/>
    <property type="molecule type" value="Genomic_DNA"/>
</dbReference>
<keyword evidence="4" id="KW-1185">Reference proteome</keyword>
<evidence type="ECO:0000313" key="2">
    <source>
        <dbReference type="EMBL" id="SLN43907.1"/>
    </source>
</evidence>
<dbReference type="Proteomes" id="UP000193495">
    <property type="component" value="Unassembled WGS sequence"/>
</dbReference>
<name>A0A1X6ZAQ7_9RHOB</name>
<dbReference type="Proteomes" id="UP000240624">
    <property type="component" value="Unassembled WGS sequence"/>
</dbReference>
<organism evidence="2 3">
    <name type="scientific">Limimaricola soesokkakensis</name>
    <dbReference type="NCBI Taxonomy" id="1343159"/>
    <lineage>
        <taxon>Bacteria</taxon>
        <taxon>Pseudomonadati</taxon>
        <taxon>Pseudomonadota</taxon>
        <taxon>Alphaproteobacteria</taxon>
        <taxon>Rhodobacterales</taxon>
        <taxon>Paracoccaceae</taxon>
        <taxon>Limimaricola</taxon>
    </lineage>
</organism>
<evidence type="ECO:0000313" key="1">
    <source>
        <dbReference type="EMBL" id="PSK86581.1"/>
    </source>
</evidence>